<comment type="caution">
    <text evidence="3">The sequence shown here is derived from an EMBL/GenBank/DDBJ whole genome shotgun (WGS) entry which is preliminary data.</text>
</comment>
<protein>
    <submittedName>
        <fullName evidence="3">Crotonase/enoyl-CoA hydratase family protein</fullName>
    </submittedName>
</protein>
<dbReference type="Gene3D" id="1.10.12.10">
    <property type="entry name" value="Lyase 2-enoyl-coa Hydratase, Chain A, domain 2"/>
    <property type="match status" value="1"/>
</dbReference>
<dbReference type="AlphaFoldDB" id="A0A7Y8AWY1"/>
<proteinExistence type="inferred from homology"/>
<dbReference type="Pfam" id="PF00378">
    <property type="entry name" value="ECH_1"/>
    <property type="match status" value="1"/>
</dbReference>
<evidence type="ECO:0000256" key="2">
    <source>
        <dbReference type="SAM" id="SignalP"/>
    </source>
</evidence>
<keyword evidence="2" id="KW-0732">Signal</keyword>
<evidence type="ECO:0000313" key="3">
    <source>
        <dbReference type="EMBL" id="NWD39855.1"/>
    </source>
</evidence>
<dbReference type="Proteomes" id="UP000549134">
    <property type="component" value="Unassembled WGS sequence"/>
</dbReference>
<evidence type="ECO:0000313" key="4">
    <source>
        <dbReference type="Proteomes" id="UP000549134"/>
    </source>
</evidence>
<reference evidence="3 4" key="1">
    <citation type="submission" date="2020-04" db="EMBL/GenBank/DDBJ databases">
        <title>Molecular characterization of pseudomonads from Agaricus bisporus reveal novel blotch 2 pathogens in Western Europe.</title>
        <authorList>
            <person name="Taparia T."/>
            <person name="Krijger M."/>
            <person name="Haynes E."/>
            <person name="Elpinstone J.G."/>
            <person name="Noble R."/>
            <person name="Van Der Wolf J."/>
        </authorList>
    </citation>
    <scope>NUCLEOTIDE SEQUENCE [LARGE SCALE GENOMIC DNA]</scope>
    <source>
        <strain evidence="3 4">IPO3746</strain>
    </source>
</reference>
<dbReference type="GO" id="GO:0003824">
    <property type="term" value="F:catalytic activity"/>
    <property type="evidence" value="ECO:0007669"/>
    <property type="project" value="UniProtKB-ARBA"/>
</dbReference>
<organism evidence="3 4">
    <name type="scientific">Pseudomonas tolaasii</name>
    <dbReference type="NCBI Taxonomy" id="29442"/>
    <lineage>
        <taxon>Bacteria</taxon>
        <taxon>Pseudomonadati</taxon>
        <taxon>Pseudomonadota</taxon>
        <taxon>Gammaproteobacteria</taxon>
        <taxon>Pseudomonadales</taxon>
        <taxon>Pseudomonadaceae</taxon>
        <taxon>Pseudomonas</taxon>
    </lineage>
</organism>
<dbReference type="GeneID" id="55848461"/>
<dbReference type="PANTHER" id="PTHR43802">
    <property type="entry name" value="ENOYL-COA HYDRATASE"/>
    <property type="match status" value="1"/>
</dbReference>
<dbReference type="Gene3D" id="3.90.226.10">
    <property type="entry name" value="2-enoyl-CoA Hydratase, Chain A, domain 1"/>
    <property type="match status" value="1"/>
</dbReference>
<accession>A0A7Y8AWY1</accession>
<dbReference type="NCBIfam" id="NF005126">
    <property type="entry name" value="PRK06563.1"/>
    <property type="match status" value="1"/>
</dbReference>
<sequence>MQRLFRTALLFSALSLSTGLAFAQSVDDAKSPSDAVTMVDIPTSAAHKITVERRGQIVLIGINRTAIQNRLDPQAYLALAKAYYDYDHDPSLRAAVLFGHGDNFSQGLDVEGFKAAATSGGVTLGDGFIDPLGKKMPFLTKPLIVAVQGDTWNMAHELFLVADIRVAAKNTNFGQDENTHGRYPGGGSTVRFVREAGWGNAMRYILTGDHWSAQEAYRMGEVQAIAGPKSALDAAIKIANKIAANGPLGIKASLASAHRVIDPAQADALSGLDVQRAALYKSNDFQEGRKAEAERRPPVYQGN</sequence>
<dbReference type="CDD" id="cd06558">
    <property type="entry name" value="crotonase-like"/>
    <property type="match status" value="1"/>
</dbReference>
<evidence type="ECO:0000256" key="1">
    <source>
        <dbReference type="ARBA" id="ARBA00005254"/>
    </source>
</evidence>
<dbReference type="InterPro" id="IPR029045">
    <property type="entry name" value="ClpP/crotonase-like_dom_sf"/>
</dbReference>
<comment type="similarity">
    <text evidence="1">Belongs to the enoyl-CoA hydratase/isomerase family.</text>
</comment>
<feature type="chain" id="PRO_5030963675" evidence="2">
    <location>
        <begin position="24"/>
        <end position="303"/>
    </location>
</feature>
<dbReference type="InterPro" id="IPR014748">
    <property type="entry name" value="Enoyl-CoA_hydra_C"/>
</dbReference>
<feature type="signal peptide" evidence="2">
    <location>
        <begin position="1"/>
        <end position="23"/>
    </location>
</feature>
<dbReference type="PANTHER" id="PTHR43802:SF1">
    <property type="entry name" value="IP11341P-RELATED"/>
    <property type="match status" value="1"/>
</dbReference>
<dbReference type="RefSeq" id="WP_016969392.1">
    <property type="nucleotide sequence ID" value="NZ_CP020369.1"/>
</dbReference>
<dbReference type="EMBL" id="JACAQK010000035">
    <property type="protein sequence ID" value="NWD39855.1"/>
    <property type="molecule type" value="Genomic_DNA"/>
</dbReference>
<name>A0A7Y8AWY1_PSETO</name>
<gene>
    <name evidence="3" type="ORF">HX787_28765</name>
</gene>
<dbReference type="InterPro" id="IPR001753">
    <property type="entry name" value="Enoyl-CoA_hydra/iso"/>
</dbReference>
<dbReference type="SUPFAM" id="SSF52096">
    <property type="entry name" value="ClpP/crotonase"/>
    <property type="match status" value="1"/>
</dbReference>